<feature type="domain" description="TIR" evidence="2">
    <location>
        <begin position="10"/>
        <end position="134"/>
    </location>
</feature>
<evidence type="ECO:0000259" key="2">
    <source>
        <dbReference type="PROSITE" id="PS50104"/>
    </source>
</evidence>
<dbReference type="PANTHER" id="PTHR32009">
    <property type="entry name" value="TMV RESISTANCE PROTEIN N-LIKE"/>
    <property type="match status" value="1"/>
</dbReference>
<comment type="caution">
    <text evidence="3">The sequence shown here is derived from an EMBL/GenBank/DDBJ whole genome shotgun (WGS) entry which is preliminary data.</text>
</comment>
<sequence>MASSSSSLNWLYDVFVSFRGEDIRVNFLSHFFKELDRKLITAFKDNEIKKSRSLWPELVQAIWSSRIAVVVFSKNYASSSWCLNELLEIVNCKDKIVIPIFFGVDPSHVRKQAEDFGKIFKETCKNNTKEVKDR</sequence>
<dbReference type="SMART" id="SM00255">
    <property type="entry name" value="TIR"/>
    <property type="match status" value="1"/>
</dbReference>
<evidence type="ECO:0000313" key="3">
    <source>
        <dbReference type="EMBL" id="KAL1192868.1"/>
    </source>
</evidence>
<accession>A0ABD0ZDW1</accession>
<dbReference type="FunFam" id="3.40.50.10140:FF:000007">
    <property type="entry name" value="Disease resistance protein (TIR-NBS-LRR class)"/>
    <property type="match status" value="1"/>
</dbReference>
<dbReference type="PANTHER" id="PTHR32009:SF115">
    <property type="entry name" value="RPP1-LIKE DISEASE RESISTANCE PROTEIN-RELATED"/>
    <property type="match status" value="1"/>
</dbReference>
<dbReference type="AlphaFoldDB" id="A0ABD0ZDW1"/>
<keyword evidence="4" id="KW-1185">Reference proteome</keyword>
<dbReference type="Gene3D" id="3.40.50.10140">
    <property type="entry name" value="Toll/interleukin-1 receptor homology (TIR) domain"/>
    <property type="match status" value="1"/>
</dbReference>
<dbReference type="PROSITE" id="PS50104">
    <property type="entry name" value="TIR"/>
    <property type="match status" value="1"/>
</dbReference>
<proteinExistence type="predicted"/>
<dbReference type="InterPro" id="IPR035897">
    <property type="entry name" value="Toll_tir_struct_dom_sf"/>
</dbReference>
<dbReference type="InterPro" id="IPR000157">
    <property type="entry name" value="TIR_dom"/>
</dbReference>
<reference evidence="3 4" key="1">
    <citation type="submission" date="2024-04" db="EMBL/GenBank/DDBJ databases">
        <title>Genome assembly C_amara_ONT_v2.</title>
        <authorList>
            <person name="Yant L."/>
            <person name="Moore C."/>
            <person name="Slenker M."/>
        </authorList>
    </citation>
    <scope>NUCLEOTIDE SEQUENCE [LARGE SCALE GENOMIC DNA]</scope>
    <source>
        <tissue evidence="3">Leaf</tissue>
    </source>
</reference>
<name>A0ABD0ZDW1_CARAN</name>
<protein>
    <submittedName>
        <fullName evidence="3">Protein VARIATION IN COMPOUND TRIGGERED ROOT growth response</fullName>
    </submittedName>
</protein>
<dbReference type="Pfam" id="PF01582">
    <property type="entry name" value="TIR"/>
    <property type="match status" value="1"/>
</dbReference>
<dbReference type="Proteomes" id="UP001558713">
    <property type="component" value="Unassembled WGS sequence"/>
</dbReference>
<organism evidence="3 4">
    <name type="scientific">Cardamine amara subsp. amara</name>
    <dbReference type="NCBI Taxonomy" id="228776"/>
    <lineage>
        <taxon>Eukaryota</taxon>
        <taxon>Viridiplantae</taxon>
        <taxon>Streptophyta</taxon>
        <taxon>Embryophyta</taxon>
        <taxon>Tracheophyta</taxon>
        <taxon>Spermatophyta</taxon>
        <taxon>Magnoliopsida</taxon>
        <taxon>eudicotyledons</taxon>
        <taxon>Gunneridae</taxon>
        <taxon>Pentapetalae</taxon>
        <taxon>rosids</taxon>
        <taxon>malvids</taxon>
        <taxon>Brassicales</taxon>
        <taxon>Brassicaceae</taxon>
        <taxon>Cardamineae</taxon>
        <taxon>Cardamine</taxon>
    </lineage>
</organism>
<dbReference type="SUPFAM" id="SSF52200">
    <property type="entry name" value="Toll/Interleukin receptor TIR domain"/>
    <property type="match status" value="1"/>
</dbReference>
<gene>
    <name evidence="3" type="ORF">V5N11_009340</name>
</gene>
<evidence type="ECO:0000256" key="1">
    <source>
        <dbReference type="ARBA" id="ARBA00023027"/>
    </source>
</evidence>
<evidence type="ECO:0000313" key="4">
    <source>
        <dbReference type="Proteomes" id="UP001558713"/>
    </source>
</evidence>
<keyword evidence="1" id="KW-0520">NAD</keyword>
<dbReference type="EMBL" id="JBANAX010000807">
    <property type="protein sequence ID" value="KAL1192868.1"/>
    <property type="molecule type" value="Genomic_DNA"/>
</dbReference>